<evidence type="ECO:0000313" key="2">
    <source>
        <dbReference type="EMBL" id="GLS19784.1"/>
    </source>
</evidence>
<evidence type="ECO:0000313" key="3">
    <source>
        <dbReference type="Proteomes" id="UP001156882"/>
    </source>
</evidence>
<dbReference type="Proteomes" id="UP001156882">
    <property type="component" value="Unassembled WGS sequence"/>
</dbReference>
<sequence>MISLFRRTLPPEPAHIEVRIGTTTYPVAVRRLASARRYTLRVRTAQRDIVLSMPARGSLATAKAFADKHAGWIALKLAKLAQDVTFMPGALVPFRDVPHRIEHRAEGRGTVKQEAGSPPVLAVHGDIKHLPRRLTDWLKKQALKELQAAVTRHTQALGVKHGPVSVKDTASRWGSCSSTGALAFSWRLILAPPFVLDYLAAHEVSHLKEMNHSPRFWRLCRQLCPRTEEAKAWLKAHGAGLHRYG</sequence>
<dbReference type="InterPro" id="IPR053136">
    <property type="entry name" value="UTP_pyrophosphatase-like"/>
</dbReference>
<reference evidence="3" key="1">
    <citation type="journal article" date="2019" name="Int. J. Syst. Evol. Microbiol.">
        <title>The Global Catalogue of Microorganisms (GCM) 10K type strain sequencing project: providing services to taxonomists for standard genome sequencing and annotation.</title>
        <authorList>
            <consortium name="The Broad Institute Genomics Platform"/>
            <consortium name="The Broad Institute Genome Sequencing Center for Infectious Disease"/>
            <person name="Wu L."/>
            <person name="Ma J."/>
        </authorList>
    </citation>
    <scope>NUCLEOTIDE SEQUENCE [LARGE SCALE GENOMIC DNA]</scope>
    <source>
        <strain evidence="3">NBRC 101365</strain>
    </source>
</reference>
<keyword evidence="2" id="KW-0378">Hydrolase</keyword>
<dbReference type="PANTHER" id="PTHR30399:SF1">
    <property type="entry name" value="UTP PYROPHOSPHATASE"/>
    <property type="match status" value="1"/>
</dbReference>
<comment type="caution">
    <text evidence="2">The sequence shown here is derived from an EMBL/GenBank/DDBJ whole genome shotgun (WGS) entry which is preliminary data.</text>
</comment>
<dbReference type="GO" id="GO:0016787">
    <property type="term" value="F:hydrolase activity"/>
    <property type="evidence" value="ECO:0007669"/>
    <property type="project" value="UniProtKB-KW"/>
</dbReference>
<dbReference type="PANTHER" id="PTHR30399">
    <property type="entry name" value="UNCHARACTERIZED PROTEIN YGJP"/>
    <property type="match status" value="1"/>
</dbReference>
<feature type="domain" description="YgjP-like metallopeptidase" evidence="1">
    <location>
        <begin position="39"/>
        <end position="237"/>
    </location>
</feature>
<name>A0ABQ6CM48_9HYPH</name>
<keyword evidence="3" id="KW-1185">Reference proteome</keyword>
<dbReference type="Gene3D" id="3.30.2010.10">
    <property type="entry name" value="Metalloproteases ('zincins'), catalytic domain"/>
    <property type="match status" value="1"/>
</dbReference>
<evidence type="ECO:0000259" key="1">
    <source>
        <dbReference type="Pfam" id="PF01863"/>
    </source>
</evidence>
<dbReference type="CDD" id="cd07344">
    <property type="entry name" value="M48_yhfN_like"/>
    <property type="match status" value="1"/>
</dbReference>
<proteinExistence type="predicted"/>
<gene>
    <name evidence="2" type="ORF">GCM10007874_28010</name>
</gene>
<dbReference type="EMBL" id="BSPC01000024">
    <property type="protein sequence ID" value="GLS19784.1"/>
    <property type="molecule type" value="Genomic_DNA"/>
</dbReference>
<dbReference type="Pfam" id="PF01863">
    <property type="entry name" value="YgjP-like"/>
    <property type="match status" value="1"/>
</dbReference>
<accession>A0ABQ6CM48</accession>
<dbReference type="InterPro" id="IPR002725">
    <property type="entry name" value="YgjP-like_metallopeptidase"/>
</dbReference>
<protein>
    <submittedName>
        <fullName evidence="2">Metal-dependent hydrolase</fullName>
    </submittedName>
</protein>
<organism evidence="2 3">
    <name type="scientific">Labrys miyagiensis</name>
    <dbReference type="NCBI Taxonomy" id="346912"/>
    <lineage>
        <taxon>Bacteria</taxon>
        <taxon>Pseudomonadati</taxon>
        <taxon>Pseudomonadota</taxon>
        <taxon>Alphaproteobacteria</taxon>
        <taxon>Hyphomicrobiales</taxon>
        <taxon>Xanthobacteraceae</taxon>
        <taxon>Labrys</taxon>
    </lineage>
</organism>
<dbReference type="RefSeq" id="WP_284312809.1">
    <property type="nucleotide sequence ID" value="NZ_BSPC01000024.1"/>
</dbReference>